<name>A0A1C7IH87_9FIRM</name>
<gene>
    <name evidence="2" type="ORF">A4V09_23390</name>
</gene>
<sequence>MITDPWDGLGVYVSEDAKKWERCSNILKTPGIRKDGGVPGAHVQRGGYDFRKPQKPQFYPDS</sequence>
<organism evidence="2 3">
    <name type="scientific">Blautia pseudococcoides</name>
    <dbReference type="NCBI Taxonomy" id="1796616"/>
    <lineage>
        <taxon>Bacteria</taxon>
        <taxon>Bacillati</taxon>
        <taxon>Bacillota</taxon>
        <taxon>Clostridia</taxon>
        <taxon>Lachnospirales</taxon>
        <taxon>Lachnospiraceae</taxon>
        <taxon>Blautia</taxon>
    </lineage>
</organism>
<evidence type="ECO:0000313" key="3">
    <source>
        <dbReference type="Proteomes" id="UP000092574"/>
    </source>
</evidence>
<dbReference type="EMBL" id="CP015405">
    <property type="protein sequence ID" value="ANU78428.1"/>
    <property type="molecule type" value="Genomic_DNA"/>
</dbReference>
<feature type="region of interest" description="Disordered" evidence="1">
    <location>
        <begin position="31"/>
        <end position="62"/>
    </location>
</feature>
<reference evidence="2" key="1">
    <citation type="submission" date="2017-04" db="EMBL/GenBank/DDBJ databases">
        <title>Complete Genome Sequences of Twelve Strains of a Stable Defined Moderately Diverse Mouse Microbiota 2 (sDMDMm2).</title>
        <authorList>
            <person name="Uchimura Y."/>
            <person name="Wyss M."/>
            <person name="Brugiroux S."/>
            <person name="Limenitakis J.P."/>
            <person name="Stecher B."/>
            <person name="McCoy K.D."/>
            <person name="Macpherson A.J."/>
        </authorList>
    </citation>
    <scope>NUCLEOTIDE SEQUENCE</scope>
    <source>
        <strain evidence="2">YL58</strain>
    </source>
</reference>
<dbReference type="Proteomes" id="UP000092574">
    <property type="component" value="Chromosome"/>
</dbReference>
<accession>A0A1C7IH87</accession>
<dbReference type="KEGG" id="byl:A4V09_23390"/>
<proteinExistence type="predicted"/>
<protein>
    <submittedName>
        <fullName evidence="2">Uncharacterized protein</fullName>
    </submittedName>
</protein>
<dbReference type="AlphaFoldDB" id="A0A1C7IH87"/>
<keyword evidence="3" id="KW-1185">Reference proteome</keyword>
<dbReference type="RefSeq" id="WP_065544510.1">
    <property type="nucleotide sequence ID" value="NZ_CP015405.2"/>
</dbReference>
<evidence type="ECO:0000313" key="2">
    <source>
        <dbReference type="EMBL" id="ANU78428.1"/>
    </source>
</evidence>
<evidence type="ECO:0000256" key="1">
    <source>
        <dbReference type="SAM" id="MobiDB-lite"/>
    </source>
</evidence>